<dbReference type="PANTHER" id="PTHR15822:SF4">
    <property type="entry name" value="TYROSYL-DNA PHOSPHODIESTERASE 2"/>
    <property type="match status" value="1"/>
</dbReference>
<sequence>MWRLILLTFLCASAQSTEVVRVATWNLEWFPGRKPAATQAERDEHFKEVSMVLPQLRADVIVLQEVRNEAAAEQLAKELPGFKVHVTSRFQDGFSGTPGEQQITILSKFPADAAWAEAWKRGWANAPRGYVYARLQVSGKPLNVYGLHLKSNLGDPVKNTAKREDAAEQLLAHVKTQVKPGEAALVCGDFNTSYDQVSLVGDSTLRKFEQAGFFWTFEGMPHKDRITIAGEGRYPDACFDHIFTRDLGRPVAQVLNMAGSDHRPVVVDIIVE</sequence>
<evidence type="ECO:0000313" key="11">
    <source>
        <dbReference type="Proteomes" id="UP000534294"/>
    </source>
</evidence>
<comment type="cofactor">
    <cofactor evidence="1">
        <name>Mn(2+)</name>
        <dbReference type="ChEBI" id="CHEBI:29035"/>
    </cofactor>
</comment>
<dbReference type="Pfam" id="PF03372">
    <property type="entry name" value="Exo_endo_phos"/>
    <property type="match status" value="1"/>
</dbReference>
<dbReference type="InterPro" id="IPR051547">
    <property type="entry name" value="TDP2-like"/>
</dbReference>
<evidence type="ECO:0000256" key="4">
    <source>
        <dbReference type="ARBA" id="ARBA00022723"/>
    </source>
</evidence>
<evidence type="ECO:0000259" key="9">
    <source>
        <dbReference type="Pfam" id="PF03372"/>
    </source>
</evidence>
<dbReference type="RefSeq" id="WP_184205944.1">
    <property type="nucleotide sequence ID" value="NZ_JACHIF010000001.1"/>
</dbReference>
<dbReference type="InterPro" id="IPR036691">
    <property type="entry name" value="Endo/exonu/phosph_ase_sf"/>
</dbReference>
<dbReference type="PANTHER" id="PTHR15822">
    <property type="entry name" value="TRAF AND TNF RECEPTOR-ASSOCIATED PROTEIN"/>
    <property type="match status" value="1"/>
</dbReference>
<dbReference type="GO" id="GO:0046872">
    <property type="term" value="F:metal ion binding"/>
    <property type="evidence" value="ECO:0007669"/>
    <property type="project" value="UniProtKB-KW"/>
</dbReference>
<gene>
    <name evidence="10" type="ORF">HNQ64_001010</name>
</gene>
<accession>A0A7W7YIJ9</accession>
<dbReference type="GO" id="GO:0006281">
    <property type="term" value="P:DNA repair"/>
    <property type="evidence" value="ECO:0007669"/>
    <property type="project" value="UniProtKB-KW"/>
</dbReference>
<dbReference type="SUPFAM" id="SSF56219">
    <property type="entry name" value="DNase I-like"/>
    <property type="match status" value="1"/>
</dbReference>
<keyword evidence="10" id="KW-0255">Endonuclease</keyword>
<evidence type="ECO:0000256" key="8">
    <source>
        <dbReference type="ARBA" id="ARBA00023204"/>
    </source>
</evidence>
<keyword evidence="5" id="KW-0227">DNA damage</keyword>
<dbReference type="EMBL" id="JACHIF010000001">
    <property type="protein sequence ID" value="MBB5036776.1"/>
    <property type="molecule type" value="Genomic_DNA"/>
</dbReference>
<keyword evidence="11" id="KW-1185">Reference proteome</keyword>
<dbReference type="GO" id="GO:0004519">
    <property type="term" value="F:endonuclease activity"/>
    <property type="evidence" value="ECO:0007669"/>
    <property type="project" value="UniProtKB-KW"/>
</dbReference>
<evidence type="ECO:0000256" key="3">
    <source>
        <dbReference type="ARBA" id="ARBA00022722"/>
    </source>
</evidence>
<reference evidence="10 11" key="1">
    <citation type="submission" date="2020-08" db="EMBL/GenBank/DDBJ databases">
        <title>Genomic Encyclopedia of Type Strains, Phase IV (KMG-IV): sequencing the most valuable type-strain genomes for metagenomic binning, comparative biology and taxonomic classification.</title>
        <authorList>
            <person name="Goeker M."/>
        </authorList>
    </citation>
    <scope>NUCLEOTIDE SEQUENCE [LARGE SCALE GENOMIC DNA]</scope>
    <source>
        <strain evidence="10 11">DSM 12251</strain>
    </source>
</reference>
<comment type="caution">
    <text evidence="10">The sequence shown here is derived from an EMBL/GenBank/DDBJ whole genome shotgun (WGS) entry which is preliminary data.</text>
</comment>
<evidence type="ECO:0000256" key="6">
    <source>
        <dbReference type="ARBA" id="ARBA00022801"/>
    </source>
</evidence>
<keyword evidence="8" id="KW-0234">DNA repair</keyword>
<keyword evidence="7" id="KW-0460">Magnesium</keyword>
<dbReference type="Gene3D" id="3.60.10.10">
    <property type="entry name" value="Endonuclease/exonuclease/phosphatase"/>
    <property type="match status" value="1"/>
</dbReference>
<dbReference type="GO" id="GO:0004527">
    <property type="term" value="F:exonuclease activity"/>
    <property type="evidence" value="ECO:0007669"/>
    <property type="project" value="UniProtKB-KW"/>
</dbReference>
<organism evidence="10 11">
    <name type="scientific">Prosthecobacter dejongeii</name>
    <dbReference type="NCBI Taxonomy" id="48465"/>
    <lineage>
        <taxon>Bacteria</taxon>
        <taxon>Pseudomonadati</taxon>
        <taxon>Verrucomicrobiota</taxon>
        <taxon>Verrucomicrobiia</taxon>
        <taxon>Verrucomicrobiales</taxon>
        <taxon>Verrucomicrobiaceae</taxon>
        <taxon>Prosthecobacter</taxon>
    </lineage>
</organism>
<name>A0A7W7YIJ9_9BACT</name>
<dbReference type="InterPro" id="IPR005135">
    <property type="entry name" value="Endo/exonuclease/phosphatase"/>
</dbReference>
<dbReference type="AlphaFoldDB" id="A0A7W7YIJ9"/>
<keyword evidence="10" id="KW-0269">Exonuclease</keyword>
<keyword evidence="4" id="KW-0479">Metal-binding</keyword>
<proteinExistence type="predicted"/>
<evidence type="ECO:0000256" key="1">
    <source>
        <dbReference type="ARBA" id="ARBA00001936"/>
    </source>
</evidence>
<protein>
    <submittedName>
        <fullName evidence="10">Endonuclease/exonuclease/phosphatase family metal-dependent hydrolase</fullName>
    </submittedName>
</protein>
<evidence type="ECO:0000256" key="2">
    <source>
        <dbReference type="ARBA" id="ARBA00001946"/>
    </source>
</evidence>
<evidence type="ECO:0000256" key="5">
    <source>
        <dbReference type="ARBA" id="ARBA00022763"/>
    </source>
</evidence>
<keyword evidence="6 10" id="KW-0378">Hydrolase</keyword>
<evidence type="ECO:0000256" key="7">
    <source>
        <dbReference type="ARBA" id="ARBA00022842"/>
    </source>
</evidence>
<keyword evidence="3" id="KW-0540">Nuclease</keyword>
<comment type="cofactor">
    <cofactor evidence="2">
        <name>Mg(2+)</name>
        <dbReference type="ChEBI" id="CHEBI:18420"/>
    </cofactor>
</comment>
<evidence type="ECO:0000313" key="10">
    <source>
        <dbReference type="EMBL" id="MBB5036776.1"/>
    </source>
</evidence>
<feature type="domain" description="Endonuclease/exonuclease/phosphatase" evidence="9">
    <location>
        <begin position="23"/>
        <end position="262"/>
    </location>
</feature>
<dbReference type="Proteomes" id="UP000534294">
    <property type="component" value="Unassembled WGS sequence"/>
</dbReference>